<dbReference type="Pfam" id="PF02503">
    <property type="entry name" value="PP_kinase"/>
    <property type="match status" value="1"/>
</dbReference>
<dbReference type="AlphaFoldDB" id="A0A833JCM8"/>
<proteinExistence type="inferred from homology"/>
<dbReference type="Pfam" id="PF13090">
    <property type="entry name" value="PP_kinase_C"/>
    <property type="match status" value="1"/>
</dbReference>
<comment type="PTM">
    <text evidence="6 7">An intermediate of this reaction is the autophosphorylated ppk in which a phosphate is covalently linked to a histidine residue through a N-P bond.</text>
</comment>
<feature type="binding site" evidence="6">
    <location>
        <position position="610"/>
    </location>
    <ligand>
        <name>ATP</name>
        <dbReference type="ChEBI" id="CHEBI:30616"/>
    </ligand>
</feature>
<dbReference type="EMBL" id="WFLN01000006">
    <property type="protein sequence ID" value="KAB8030798.1"/>
    <property type="molecule type" value="Genomic_DNA"/>
</dbReference>
<dbReference type="PANTHER" id="PTHR30218">
    <property type="entry name" value="POLYPHOSPHATE KINASE"/>
    <property type="match status" value="1"/>
</dbReference>
<dbReference type="Gene3D" id="3.30.870.10">
    <property type="entry name" value="Endonuclease Chain A"/>
    <property type="match status" value="2"/>
</dbReference>
<feature type="domain" description="Polyphosphate kinase C-terminal" evidence="11">
    <location>
        <begin position="366"/>
        <end position="530"/>
    </location>
</feature>
<feature type="active site" description="Phosphohistidine intermediate" evidence="6">
    <location>
        <position position="470"/>
    </location>
</feature>
<sequence>MTKMSKISSSELKKNKNLIPYSSQNQIKELVQLKQIHLDDHDLFLNREIAWLSFNERVLTEAENKSVPLFERLKFCTIFASNLDEFFMVRLSGLLKLVVKPNNIYLDEEEFDETLDEVAIKVRGLIKRAEKCLYSQIFPALSNHHISIANIEDLTRSDEEKLDAHFESQIFPVLTPLAIDPAHPFPYLSNLSLYLAVTFEGISENGEPLLALVEIPQKIQRLIPITIKTNKHRFFLVEELIKSYMPALFPWTRVTGAHSFRVTRNLDYQLLEGEVKDLMKSIEYELKDREQKTVVRLEYEKNMPDWLRNKLAGVLELDSSDLYEIEGLINYRDLVPLLKVERVDPILKDPAFNPRLNVVLVDENRDIFDIIREKDILLHHPYDSFASVLDFLRSAAKDEKVLAIKQTLYRSGGDSPIIEALSNAAERGKQVTVVVELKARFDEANNIEWAKRLERAGAHVVFGFIDLKTHAKCTLVIRKEKNNYLQKYVHISTGNYNSATAKLYTDIGHLTADAALCDDVANLFNFLTGFNILRDQEKTRFRAPDFEKIKVAPFRLREQIIQLIEHEKKLHSPENPAHIILKMNSLVDTKLCQALYKASQKGVKIDLIIRGVCILRPGIKRVSENIKVISIIDRFLEHSRIFWFKNKGDPLIYCGSADFMQRNMDKRIEIVWPIDHIELKAKVTGILNNFLNDNCKSHYMQSNGSYIKSQTQNGEPLFRCQEKFIEEARRYGVKSIAYDQAIKPLFDKKDFERIPERFIPSLVVEEKKKNVAKKKKKK</sequence>
<dbReference type="PANTHER" id="PTHR30218:SF0">
    <property type="entry name" value="POLYPHOSPHATE KINASE"/>
    <property type="match status" value="1"/>
</dbReference>
<keyword evidence="4 6" id="KW-0418">Kinase</keyword>
<dbReference type="InterPro" id="IPR003414">
    <property type="entry name" value="PP_kinase"/>
</dbReference>
<dbReference type="NCBIfam" id="NF003917">
    <property type="entry name" value="PRK05443.1-1"/>
    <property type="match status" value="1"/>
</dbReference>
<feature type="domain" description="Polyphosphate kinase N-terminal" evidence="9">
    <location>
        <begin position="44"/>
        <end position="148"/>
    </location>
</feature>
<dbReference type="NCBIfam" id="NF003921">
    <property type="entry name" value="PRK05443.2-2"/>
    <property type="match status" value="1"/>
</dbReference>
<evidence type="ECO:0000259" key="9">
    <source>
        <dbReference type="Pfam" id="PF13089"/>
    </source>
</evidence>
<gene>
    <name evidence="12" type="primary">ppk1</name>
    <name evidence="6" type="synonym">ppk</name>
    <name evidence="12" type="ORF">GCL57_07435</name>
</gene>
<reference evidence="12 13" key="1">
    <citation type="submission" date="2019-10" db="EMBL/GenBank/DDBJ databases">
        <title>New genus of Silvanigrellaceae.</title>
        <authorList>
            <person name="Pitt A."/>
            <person name="Hahn M.W."/>
        </authorList>
    </citation>
    <scope>NUCLEOTIDE SEQUENCE [LARGE SCALE GENOMIC DNA]</scope>
    <source>
        <strain evidence="12 13">33A1-SZDP</strain>
    </source>
</reference>
<dbReference type="SUPFAM" id="SSF56024">
    <property type="entry name" value="Phospholipase D/nuclease"/>
    <property type="match status" value="2"/>
</dbReference>
<feature type="binding site" evidence="6">
    <location>
        <position position="440"/>
    </location>
    <ligand>
        <name>Mg(2+)</name>
        <dbReference type="ChEBI" id="CHEBI:18420"/>
    </ligand>
</feature>
<dbReference type="Proteomes" id="UP000442694">
    <property type="component" value="Unassembled WGS sequence"/>
</dbReference>
<dbReference type="InterPro" id="IPR041108">
    <property type="entry name" value="PP_kinase_C_1"/>
</dbReference>
<dbReference type="CDD" id="cd09165">
    <property type="entry name" value="PLDc_PaPPK1_C1_like"/>
    <property type="match status" value="1"/>
</dbReference>
<dbReference type="InterPro" id="IPR036832">
    <property type="entry name" value="PPK_N_dom_sf"/>
</dbReference>
<feature type="binding site" evidence="6">
    <location>
        <position position="82"/>
    </location>
    <ligand>
        <name>ATP</name>
        <dbReference type="ChEBI" id="CHEBI:30616"/>
    </ligand>
</feature>
<dbReference type="GO" id="GO:0006799">
    <property type="term" value="P:polyphosphate biosynthetic process"/>
    <property type="evidence" value="ECO:0007669"/>
    <property type="project" value="UniProtKB-UniRule"/>
</dbReference>
<evidence type="ECO:0000313" key="13">
    <source>
        <dbReference type="Proteomes" id="UP000442694"/>
    </source>
</evidence>
<evidence type="ECO:0000259" key="8">
    <source>
        <dbReference type="Pfam" id="PF02503"/>
    </source>
</evidence>
<dbReference type="NCBIfam" id="NF003918">
    <property type="entry name" value="PRK05443.1-2"/>
    <property type="match status" value="1"/>
</dbReference>
<comment type="caution">
    <text evidence="12">The sequence shown here is derived from an EMBL/GenBank/DDBJ whole genome shotgun (WGS) entry which is preliminary data.</text>
</comment>
<keyword evidence="2 6" id="KW-0808">Transferase</keyword>
<accession>A0A833JCM8</accession>
<keyword evidence="6" id="KW-0479">Metal-binding</keyword>
<dbReference type="NCBIfam" id="TIGR03705">
    <property type="entry name" value="poly_P_kin"/>
    <property type="match status" value="1"/>
</dbReference>
<evidence type="ECO:0000256" key="1">
    <source>
        <dbReference type="ARBA" id="ARBA00022553"/>
    </source>
</evidence>
<dbReference type="CDD" id="cd09168">
    <property type="entry name" value="PLDc_PaPPK1_C2_like"/>
    <property type="match status" value="1"/>
</dbReference>
<keyword evidence="5 6" id="KW-0067">ATP-binding</keyword>
<keyword evidence="13" id="KW-1185">Reference proteome</keyword>
<protein>
    <recommendedName>
        <fullName evidence="6 7">Polyphosphate kinase</fullName>
        <ecNumber evidence="6 7">2.7.4.1</ecNumber>
    </recommendedName>
    <alternativeName>
        <fullName evidence="6">ATP-polyphosphate phosphotransferase</fullName>
    </alternativeName>
    <alternativeName>
        <fullName evidence="6">Polyphosphoric acid kinase</fullName>
    </alternativeName>
</protein>
<dbReference type="Pfam" id="PF13089">
    <property type="entry name" value="PP_kinase_N"/>
    <property type="match status" value="1"/>
</dbReference>
<dbReference type="GO" id="GO:0005524">
    <property type="term" value="F:ATP binding"/>
    <property type="evidence" value="ECO:0007669"/>
    <property type="project" value="UniProtKB-KW"/>
</dbReference>
<organism evidence="12 13">
    <name type="scientific">Fluviispira multicolorata</name>
    <dbReference type="NCBI Taxonomy" id="2654512"/>
    <lineage>
        <taxon>Bacteria</taxon>
        <taxon>Pseudomonadati</taxon>
        <taxon>Bdellovibrionota</taxon>
        <taxon>Oligoflexia</taxon>
        <taxon>Silvanigrellales</taxon>
        <taxon>Silvanigrellaceae</taxon>
        <taxon>Fluviispira</taxon>
    </lineage>
</organism>
<keyword evidence="3 6" id="KW-0547">Nucleotide-binding</keyword>
<dbReference type="GO" id="GO:0046872">
    <property type="term" value="F:metal ion binding"/>
    <property type="evidence" value="ECO:0007669"/>
    <property type="project" value="UniProtKB-KW"/>
</dbReference>
<comment type="similarity">
    <text evidence="6 7">Belongs to the polyphosphate kinase 1 (PPK1) family.</text>
</comment>
<dbReference type="GO" id="GO:0009358">
    <property type="term" value="C:polyphosphate kinase complex"/>
    <property type="evidence" value="ECO:0007669"/>
    <property type="project" value="InterPro"/>
</dbReference>
<feature type="binding site" evidence="6">
    <location>
        <position position="410"/>
    </location>
    <ligand>
        <name>Mg(2+)</name>
        <dbReference type="ChEBI" id="CHEBI:18420"/>
    </ligand>
</feature>
<dbReference type="InterPro" id="IPR025198">
    <property type="entry name" value="PPK_N_dom"/>
</dbReference>
<evidence type="ECO:0000256" key="3">
    <source>
        <dbReference type="ARBA" id="ARBA00022741"/>
    </source>
</evidence>
<dbReference type="EC" id="2.7.4.1" evidence="6 7"/>
<dbReference type="InterPro" id="IPR025200">
    <property type="entry name" value="PPK_C_dom2"/>
</dbReference>
<feature type="domain" description="Polyphosphate kinase middle" evidence="8">
    <location>
        <begin position="159"/>
        <end position="335"/>
    </location>
</feature>
<dbReference type="Pfam" id="PF17941">
    <property type="entry name" value="PP_kinase_C_1"/>
    <property type="match status" value="1"/>
</dbReference>
<feature type="binding site" evidence="6">
    <location>
        <position position="638"/>
    </location>
    <ligand>
        <name>ATP</name>
        <dbReference type="ChEBI" id="CHEBI:30616"/>
    </ligand>
</feature>
<evidence type="ECO:0000313" key="12">
    <source>
        <dbReference type="EMBL" id="KAB8030798.1"/>
    </source>
</evidence>
<name>A0A833JCM8_9BACT</name>
<comment type="cofactor">
    <cofactor evidence="6">
        <name>Mg(2+)</name>
        <dbReference type="ChEBI" id="CHEBI:18420"/>
    </cofactor>
</comment>
<feature type="binding site" evidence="6">
    <location>
        <position position="504"/>
    </location>
    <ligand>
        <name>ATP</name>
        <dbReference type="ChEBI" id="CHEBI:30616"/>
    </ligand>
</feature>
<dbReference type="SUPFAM" id="SSF143724">
    <property type="entry name" value="PHP14-like"/>
    <property type="match status" value="1"/>
</dbReference>
<keyword evidence="1 6" id="KW-0597">Phosphoprotein</keyword>
<evidence type="ECO:0000259" key="11">
    <source>
        <dbReference type="Pfam" id="PF17941"/>
    </source>
</evidence>
<feature type="domain" description="Polyphosphate kinase C-terminal" evidence="10">
    <location>
        <begin position="551"/>
        <end position="719"/>
    </location>
</feature>
<comment type="catalytic activity">
    <reaction evidence="6 7">
        <text>[phosphate](n) + ATP = [phosphate](n+1) + ADP</text>
        <dbReference type="Rhea" id="RHEA:19573"/>
        <dbReference type="Rhea" id="RHEA-COMP:9859"/>
        <dbReference type="Rhea" id="RHEA-COMP:14280"/>
        <dbReference type="ChEBI" id="CHEBI:16838"/>
        <dbReference type="ChEBI" id="CHEBI:30616"/>
        <dbReference type="ChEBI" id="CHEBI:456216"/>
        <dbReference type="EC" id="2.7.4.1"/>
    </reaction>
</comment>
<evidence type="ECO:0000256" key="7">
    <source>
        <dbReference type="RuleBase" id="RU003800"/>
    </source>
</evidence>
<evidence type="ECO:0000256" key="5">
    <source>
        <dbReference type="ARBA" id="ARBA00022840"/>
    </source>
</evidence>
<evidence type="ECO:0000256" key="6">
    <source>
        <dbReference type="HAMAP-Rule" id="MF_00347"/>
    </source>
</evidence>
<evidence type="ECO:0000259" key="10">
    <source>
        <dbReference type="Pfam" id="PF13090"/>
    </source>
</evidence>
<evidence type="ECO:0000256" key="2">
    <source>
        <dbReference type="ARBA" id="ARBA00022679"/>
    </source>
</evidence>
<dbReference type="Gene3D" id="3.30.1840.10">
    <property type="entry name" value="Polyphosphate kinase middle domain"/>
    <property type="match status" value="1"/>
</dbReference>
<dbReference type="InterPro" id="IPR036830">
    <property type="entry name" value="PP_kinase_middle_dom_sf"/>
</dbReference>
<dbReference type="Gene3D" id="1.20.58.310">
    <property type="entry name" value="Polyphosphate kinase N-terminal domain"/>
    <property type="match status" value="1"/>
</dbReference>
<dbReference type="HAMAP" id="MF_00347">
    <property type="entry name" value="Polyphosphate_kinase"/>
    <property type="match status" value="1"/>
</dbReference>
<dbReference type="GO" id="GO:0008976">
    <property type="term" value="F:polyphosphate kinase activity"/>
    <property type="evidence" value="ECO:0007669"/>
    <property type="project" value="UniProtKB-UniRule"/>
</dbReference>
<dbReference type="InterPro" id="IPR024953">
    <property type="entry name" value="PP_kinase_middle"/>
</dbReference>
<keyword evidence="6" id="KW-0460">Magnesium</keyword>
<dbReference type="SUPFAM" id="SSF140356">
    <property type="entry name" value="PPK N-terminal domain-like"/>
    <property type="match status" value="1"/>
</dbReference>
<comment type="function">
    <text evidence="6 7">Catalyzes the reversible transfer of the terminal phosphate of ATP to form a long-chain polyphosphate (polyP).</text>
</comment>
<evidence type="ECO:0000256" key="4">
    <source>
        <dbReference type="ARBA" id="ARBA00022777"/>
    </source>
</evidence>
<dbReference type="PIRSF" id="PIRSF015589">
    <property type="entry name" value="PP_kinase"/>
    <property type="match status" value="1"/>
</dbReference>